<feature type="region of interest" description="Disordered" evidence="1">
    <location>
        <begin position="266"/>
        <end position="343"/>
    </location>
</feature>
<feature type="chain" id="PRO_5045256519" evidence="2">
    <location>
        <begin position="19"/>
        <end position="343"/>
    </location>
</feature>
<feature type="region of interest" description="Disordered" evidence="1">
    <location>
        <begin position="66"/>
        <end position="85"/>
    </location>
</feature>
<sequence length="343" mass="36086">MLLTKWPWLRIKVTPAVAGAVAATTAATGVAVYQVAQPAEASQVMAGAVDGGRPLYPEPPPVGAVLVEPSPTPPATHADEPDRTDRMRPVGAVAIPARVLAAYRNAVAALNERRPGCGLGWPLLAAIGRVESGHARGGRVNADGSTITPILGPRLDGGPGVAAIRDTDNGVYDRDTAWDHAVGPMQFIPSTWHRWGADGNGDGTADPHNVVDSALAAAHYLCAAGGDVSRDGGLRRAVLAYNHSEQYLDLVLAWMRVYAGEAAVVETSPAPQPTHTAPPEPRPSDEPSRRDKEPPRQPPRQGKEESPSPSPDGPPERQEPDEPAPPDQPSEPEVPDLPLTTDQ</sequence>
<keyword evidence="4" id="KW-0328">Glycosyltransferase</keyword>
<protein>
    <submittedName>
        <fullName evidence="4">Lytic murein transglycosylase</fullName>
        <ecNumber evidence="4">2.4.-.-</ecNumber>
    </submittedName>
</protein>
<name>A0ABV1V4R0_9ACTN</name>
<dbReference type="EC" id="2.4.-.-" evidence="4"/>
<dbReference type="Gene3D" id="1.10.530.10">
    <property type="match status" value="1"/>
</dbReference>
<dbReference type="GO" id="GO:0016757">
    <property type="term" value="F:glycosyltransferase activity"/>
    <property type="evidence" value="ECO:0007669"/>
    <property type="project" value="UniProtKB-KW"/>
</dbReference>
<evidence type="ECO:0000313" key="5">
    <source>
        <dbReference type="Proteomes" id="UP001445472"/>
    </source>
</evidence>
<feature type="signal peptide" evidence="2">
    <location>
        <begin position="1"/>
        <end position="18"/>
    </location>
</feature>
<dbReference type="Pfam" id="PF13406">
    <property type="entry name" value="SLT_2"/>
    <property type="match status" value="1"/>
</dbReference>
<feature type="compositionally biased region" description="Basic and acidic residues" evidence="1">
    <location>
        <begin position="282"/>
        <end position="306"/>
    </location>
</feature>
<dbReference type="InterPro" id="IPR023346">
    <property type="entry name" value="Lysozyme-like_dom_sf"/>
</dbReference>
<dbReference type="EMBL" id="JBEPBX010000039">
    <property type="protein sequence ID" value="MER6617512.1"/>
    <property type="molecule type" value="Genomic_DNA"/>
</dbReference>
<gene>
    <name evidence="4" type="ORF">ABT276_30100</name>
</gene>
<evidence type="ECO:0000259" key="3">
    <source>
        <dbReference type="Pfam" id="PF13406"/>
    </source>
</evidence>
<evidence type="ECO:0000256" key="1">
    <source>
        <dbReference type="SAM" id="MobiDB-lite"/>
    </source>
</evidence>
<dbReference type="SUPFAM" id="SSF53955">
    <property type="entry name" value="Lysozyme-like"/>
    <property type="match status" value="1"/>
</dbReference>
<dbReference type="InterPro" id="IPR031304">
    <property type="entry name" value="SLT_2"/>
</dbReference>
<evidence type="ECO:0000256" key="2">
    <source>
        <dbReference type="SAM" id="SignalP"/>
    </source>
</evidence>
<feature type="domain" description="Transglycosylase SLT" evidence="3">
    <location>
        <begin position="176"/>
        <end position="225"/>
    </location>
</feature>
<evidence type="ECO:0000313" key="4">
    <source>
        <dbReference type="EMBL" id="MER6617512.1"/>
    </source>
</evidence>
<accession>A0ABV1V4R0</accession>
<feature type="compositionally biased region" description="Pro residues" evidence="1">
    <location>
        <begin position="270"/>
        <end position="281"/>
    </location>
</feature>
<dbReference type="PANTHER" id="PTHR30163">
    <property type="entry name" value="MEMBRANE-BOUND LYTIC MUREIN TRANSGLYCOSYLASE B"/>
    <property type="match status" value="1"/>
</dbReference>
<dbReference type="CDD" id="cd13399">
    <property type="entry name" value="Slt35-like"/>
    <property type="match status" value="1"/>
</dbReference>
<dbReference type="InterPro" id="IPR043426">
    <property type="entry name" value="MltB-like"/>
</dbReference>
<keyword evidence="5" id="KW-1185">Reference proteome</keyword>
<keyword evidence="4" id="KW-0808">Transferase</keyword>
<dbReference type="Proteomes" id="UP001445472">
    <property type="component" value="Unassembled WGS sequence"/>
</dbReference>
<organism evidence="4 5">
    <name type="scientific">Streptomyces xantholiticus</name>
    <dbReference type="NCBI Taxonomy" id="68285"/>
    <lineage>
        <taxon>Bacteria</taxon>
        <taxon>Bacillati</taxon>
        <taxon>Actinomycetota</taxon>
        <taxon>Actinomycetes</taxon>
        <taxon>Kitasatosporales</taxon>
        <taxon>Streptomycetaceae</taxon>
        <taxon>Streptomyces</taxon>
    </lineage>
</organism>
<reference evidence="4 5" key="1">
    <citation type="submission" date="2024-06" db="EMBL/GenBank/DDBJ databases">
        <title>The Natural Products Discovery Center: Release of the First 8490 Sequenced Strains for Exploring Actinobacteria Biosynthetic Diversity.</title>
        <authorList>
            <person name="Kalkreuter E."/>
            <person name="Kautsar S.A."/>
            <person name="Yang D."/>
            <person name="Bader C.D."/>
            <person name="Teijaro C.N."/>
            <person name="Fluegel L."/>
            <person name="Davis C.M."/>
            <person name="Simpson J.R."/>
            <person name="Lauterbach L."/>
            <person name="Steele A.D."/>
            <person name="Gui C."/>
            <person name="Meng S."/>
            <person name="Li G."/>
            <person name="Viehrig K."/>
            <person name="Ye F."/>
            <person name="Su P."/>
            <person name="Kiefer A.F."/>
            <person name="Nichols A."/>
            <person name="Cepeda A.J."/>
            <person name="Yan W."/>
            <person name="Fan B."/>
            <person name="Jiang Y."/>
            <person name="Adhikari A."/>
            <person name="Zheng C.-J."/>
            <person name="Schuster L."/>
            <person name="Cowan T.M."/>
            <person name="Smanski M.J."/>
            <person name="Chevrette M.G."/>
            <person name="De Carvalho L.P.S."/>
            <person name="Shen B."/>
        </authorList>
    </citation>
    <scope>NUCLEOTIDE SEQUENCE [LARGE SCALE GENOMIC DNA]</scope>
    <source>
        <strain evidence="4 5">NPDC000837</strain>
    </source>
</reference>
<keyword evidence="2" id="KW-0732">Signal</keyword>
<dbReference type="RefSeq" id="WP_351978580.1">
    <property type="nucleotide sequence ID" value="NZ_JBEPBX010000039.1"/>
</dbReference>
<proteinExistence type="predicted"/>
<dbReference type="PANTHER" id="PTHR30163:SF8">
    <property type="entry name" value="LYTIC MUREIN TRANSGLYCOSYLASE"/>
    <property type="match status" value="1"/>
</dbReference>
<comment type="caution">
    <text evidence="4">The sequence shown here is derived from an EMBL/GenBank/DDBJ whole genome shotgun (WGS) entry which is preliminary data.</text>
</comment>